<dbReference type="PANTHER" id="PTHR47926">
    <property type="entry name" value="PENTATRICOPEPTIDE REPEAT-CONTAINING PROTEIN"/>
    <property type="match status" value="1"/>
</dbReference>
<dbReference type="Proteomes" id="UP000634136">
    <property type="component" value="Unassembled WGS sequence"/>
</dbReference>
<dbReference type="GO" id="GO:0009451">
    <property type="term" value="P:RNA modification"/>
    <property type="evidence" value="ECO:0007669"/>
    <property type="project" value="InterPro"/>
</dbReference>
<dbReference type="PANTHER" id="PTHR47926:SF517">
    <property type="entry name" value="TETRATRICOPEPTIDE REPEAT-LIKE SUPERFAMILY PROTEIN"/>
    <property type="match status" value="1"/>
</dbReference>
<feature type="repeat" description="PPR" evidence="3">
    <location>
        <begin position="303"/>
        <end position="337"/>
    </location>
</feature>
<dbReference type="FunFam" id="1.25.40.10:FF:001093">
    <property type="entry name" value="Pentatricopeptide repeat-containing protein At2g34400"/>
    <property type="match status" value="1"/>
</dbReference>
<reference evidence="5" key="1">
    <citation type="submission" date="2020-09" db="EMBL/GenBank/DDBJ databases">
        <title>Genome-Enabled Discovery of Anthraquinone Biosynthesis in Senna tora.</title>
        <authorList>
            <person name="Kang S.-H."/>
            <person name="Pandey R.P."/>
            <person name="Lee C.-M."/>
            <person name="Sim J.-S."/>
            <person name="Jeong J.-T."/>
            <person name="Choi B.-S."/>
            <person name="Jung M."/>
            <person name="Ginzburg D."/>
            <person name="Zhao K."/>
            <person name="Won S.Y."/>
            <person name="Oh T.-J."/>
            <person name="Yu Y."/>
            <person name="Kim N.-H."/>
            <person name="Lee O.R."/>
            <person name="Lee T.-H."/>
            <person name="Bashyal P."/>
            <person name="Kim T.-S."/>
            <person name="Lee W.-H."/>
            <person name="Kawkins C."/>
            <person name="Kim C.-K."/>
            <person name="Kim J.S."/>
            <person name="Ahn B.O."/>
            <person name="Rhee S.Y."/>
            <person name="Sohng J.K."/>
        </authorList>
    </citation>
    <scope>NUCLEOTIDE SEQUENCE</scope>
    <source>
        <tissue evidence="5">Leaf</tissue>
    </source>
</reference>
<dbReference type="InterPro" id="IPR032867">
    <property type="entry name" value="DYW_dom"/>
</dbReference>
<dbReference type="FunFam" id="1.25.40.10:FF:000073">
    <property type="entry name" value="Pentatricopeptide repeat-containing protein chloroplastic"/>
    <property type="match status" value="1"/>
</dbReference>
<accession>A0A834X1G7</accession>
<dbReference type="Pfam" id="PF13041">
    <property type="entry name" value="PPR_2"/>
    <property type="match status" value="5"/>
</dbReference>
<dbReference type="EMBL" id="JAAIUW010000004">
    <property type="protein sequence ID" value="KAF7836304.1"/>
    <property type="molecule type" value="Genomic_DNA"/>
</dbReference>
<dbReference type="PROSITE" id="PS51375">
    <property type="entry name" value="PPR"/>
    <property type="match status" value="6"/>
</dbReference>
<evidence type="ECO:0000313" key="6">
    <source>
        <dbReference type="Proteomes" id="UP000634136"/>
    </source>
</evidence>
<dbReference type="InterPro" id="IPR046960">
    <property type="entry name" value="PPR_At4g14850-like_plant"/>
</dbReference>
<evidence type="ECO:0000259" key="4">
    <source>
        <dbReference type="Pfam" id="PF14432"/>
    </source>
</evidence>
<dbReference type="AlphaFoldDB" id="A0A834X1G7"/>
<dbReference type="Pfam" id="PF14432">
    <property type="entry name" value="DYW_deaminase"/>
    <property type="match status" value="1"/>
</dbReference>
<dbReference type="InterPro" id="IPR011990">
    <property type="entry name" value="TPR-like_helical_dom_sf"/>
</dbReference>
<feature type="repeat" description="PPR" evidence="3">
    <location>
        <begin position="99"/>
        <end position="133"/>
    </location>
</feature>
<keyword evidence="2" id="KW-0677">Repeat</keyword>
<organism evidence="5 6">
    <name type="scientific">Senna tora</name>
    <dbReference type="NCBI Taxonomy" id="362788"/>
    <lineage>
        <taxon>Eukaryota</taxon>
        <taxon>Viridiplantae</taxon>
        <taxon>Streptophyta</taxon>
        <taxon>Embryophyta</taxon>
        <taxon>Tracheophyta</taxon>
        <taxon>Spermatophyta</taxon>
        <taxon>Magnoliopsida</taxon>
        <taxon>eudicotyledons</taxon>
        <taxon>Gunneridae</taxon>
        <taxon>Pentapetalae</taxon>
        <taxon>rosids</taxon>
        <taxon>fabids</taxon>
        <taxon>Fabales</taxon>
        <taxon>Fabaceae</taxon>
        <taxon>Caesalpinioideae</taxon>
        <taxon>Cassia clade</taxon>
        <taxon>Senna</taxon>
    </lineage>
</organism>
<feature type="repeat" description="PPR" evidence="3">
    <location>
        <begin position="503"/>
        <end position="537"/>
    </location>
</feature>
<dbReference type="NCBIfam" id="TIGR00756">
    <property type="entry name" value="PPR"/>
    <property type="match status" value="7"/>
</dbReference>
<feature type="domain" description="DYW" evidence="4">
    <location>
        <begin position="718"/>
        <end position="810"/>
    </location>
</feature>
<protein>
    <submittedName>
        <fullName evidence="5">Pentatricopeptide repeat-containing protein</fullName>
    </submittedName>
</protein>
<dbReference type="OrthoDB" id="185373at2759"/>
<dbReference type="FunFam" id="1.25.40.10:FF:000344">
    <property type="entry name" value="Pentatricopeptide repeat-containing protein"/>
    <property type="match status" value="1"/>
</dbReference>
<dbReference type="InterPro" id="IPR002885">
    <property type="entry name" value="PPR_rpt"/>
</dbReference>
<dbReference type="InterPro" id="IPR046848">
    <property type="entry name" value="E_motif"/>
</dbReference>
<evidence type="ECO:0000256" key="3">
    <source>
        <dbReference type="PROSITE-ProRule" id="PRU00708"/>
    </source>
</evidence>
<feature type="repeat" description="PPR" evidence="3">
    <location>
        <begin position="202"/>
        <end position="236"/>
    </location>
</feature>
<dbReference type="GO" id="GO:0003723">
    <property type="term" value="F:RNA binding"/>
    <property type="evidence" value="ECO:0007669"/>
    <property type="project" value="InterPro"/>
</dbReference>
<dbReference type="GO" id="GO:0008270">
    <property type="term" value="F:zinc ion binding"/>
    <property type="evidence" value="ECO:0007669"/>
    <property type="project" value="InterPro"/>
</dbReference>
<dbReference type="Gene3D" id="1.25.40.10">
    <property type="entry name" value="Tetratricopeptide repeat domain"/>
    <property type="match status" value="6"/>
</dbReference>
<sequence>MHILNSIFLGFPHQVCGRLKFMQICRCIHIVASSYQSKFQSNRLLNEFSKAGQIDEARQVFDNMPERDEYTWNTMMTAYVNSGRLVEAKKVFDDISSKSSITWSCLISGYCRCGRGVEAFDLFHQMRLEGQNPSQYTLGSLLRVCSALGLIQTGQLIHGYVVKSGFESNVYVLTGLVDMYAKCRHISEAEYLFRILPYSRENHVLWTSMVTGYAQNGDSFKAIEFFRDMHAEGVESNEFTFPSILTACSSVSAQCFGEQVHSCITRSGFGTNIYVQSALVGMYAKCGDLNSARRVLETMEVDDVVSWNTMIVGCVRHGFEEEALHLFKRMHAKNMKIDDYTFPSVLNCCILCSTNAKSVHCLIIKYGFENYKLINNALVDMYAKIGDLNCAYVVFNQMQEKDVISWTSLVTGYAHNGSFEESLKMFCDMRISGTNPDQCVVSSVLSACAELTILEFGKQVHSDFIKSGLRSSLSVDNSLVTMYAKCGCLDDASSIFESMPVRDVITWTALIVGYAQNGKGRDSLRFYDTMISSGIKPDFVTFIGLLFACSHAGLVNDGRLYFQQMTESYGIKPGPDHYACMIDLYGRSGKLNEAKELLNQMDVKPDATVWKALLAACRMHGDLELGEIAAKNLFELEPMNAMPYILLSNMYSSASKWDDAAKIRKSMKSKGIVKEPGCSWIEINSKVHTFMSEDRGHPRTDEIYGKMDEIIVRIKEAGYVPDMNFALHDMDREGKEIGLAYHSEKLAVAFGLLASPPGAPIRIFKNLRVCGDCHTAMKYISKVFLCHIILRDSNCFHHFKEGNCSCADYW</sequence>
<dbReference type="Pfam" id="PF01535">
    <property type="entry name" value="PPR"/>
    <property type="match status" value="4"/>
</dbReference>
<feature type="repeat" description="PPR" evidence="3">
    <location>
        <begin position="402"/>
        <end position="436"/>
    </location>
</feature>
<feature type="repeat" description="PPR" evidence="3">
    <location>
        <begin position="68"/>
        <end position="98"/>
    </location>
</feature>
<evidence type="ECO:0000256" key="2">
    <source>
        <dbReference type="ARBA" id="ARBA00022737"/>
    </source>
</evidence>
<dbReference type="Pfam" id="PF20431">
    <property type="entry name" value="E_motif"/>
    <property type="match status" value="1"/>
</dbReference>
<evidence type="ECO:0000313" key="5">
    <source>
        <dbReference type="EMBL" id="KAF7836304.1"/>
    </source>
</evidence>
<dbReference type="InterPro" id="IPR046849">
    <property type="entry name" value="E2_motif"/>
</dbReference>
<proteinExistence type="inferred from homology"/>
<dbReference type="FunFam" id="1.25.40.10:FF:000452">
    <property type="entry name" value="pentatricopeptide repeat-containing protein At2g03880, mitochondrial"/>
    <property type="match status" value="1"/>
</dbReference>
<keyword evidence="6" id="KW-1185">Reference proteome</keyword>
<evidence type="ECO:0000256" key="1">
    <source>
        <dbReference type="ARBA" id="ARBA00006643"/>
    </source>
</evidence>
<name>A0A834X1G7_9FABA</name>
<gene>
    <name evidence="5" type="ORF">G2W53_011163</name>
</gene>
<dbReference type="Pfam" id="PF20430">
    <property type="entry name" value="Eplus_motif"/>
    <property type="match status" value="1"/>
</dbReference>
<comment type="similarity">
    <text evidence="1">Belongs to the PPR family. PCMP-H subfamily.</text>
</comment>
<comment type="caution">
    <text evidence="5">The sequence shown here is derived from an EMBL/GenBank/DDBJ whole genome shotgun (WGS) entry which is preliminary data.</text>
</comment>